<keyword evidence="2" id="KW-0175">Coiled coil</keyword>
<feature type="domain" description="YbhG-like alpha-helical hairpin" evidence="4">
    <location>
        <begin position="74"/>
        <end position="202"/>
    </location>
</feature>
<dbReference type="KEGG" id="sgbi:P3F81_08390"/>
<evidence type="ECO:0000259" key="4">
    <source>
        <dbReference type="Pfam" id="PF25881"/>
    </source>
</evidence>
<reference evidence="6" key="1">
    <citation type="submission" date="2023-03" db="EMBL/GenBank/DDBJ databases">
        <title>Selenobaculum gbiensis gen. nov. sp. nov., a new bacterium isolated from the gut microbiota of IBD patient.</title>
        <authorList>
            <person name="Yeo S."/>
            <person name="Park H."/>
            <person name="Huh C.S."/>
        </authorList>
    </citation>
    <scope>NUCLEOTIDE SEQUENCE</scope>
    <source>
        <strain evidence="6">ICN-92133</strain>
    </source>
</reference>
<evidence type="ECO:0000259" key="5">
    <source>
        <dbReference type="Pfam" id="PF25954"/>
    </source>
</evidence>
<accession>A0A9Y2ERL2</accession>
<dbReference type="Pfam" id="PF25881">
    <property type="entry name" value="HH_YBHG"/>
    <property type="match status" value="1"/>
</dbReference>
<keyword evidence="3" id="KW-1133">Transmembrane helix</keyword>
<evidence type="ECO:0000256" key="1">
    <source>
        <dbReference type="ARBA" id="ARBA00004196"/>
    </source>
</evidence>
<evidence type="ECO:0000313" key="7">
    <source>
        <dbReference type="Proteomes" id="UP001243623"/>
    </source>
</evidence>
<dbReference type="RefSeq" id="WP_147669753.1">
    <property type="nucleotide sequence ID" value="NZ_CP120678.1"/>
</dbReference>
<feature type="domain" description="CusB-like beta-barrel" evidence="5">
    <location>
        <begin position="240"/>
        <end position="324"/>
    </location>
</feature>
<dbReference type="InterPro" id="IPR059052">
    <property type="entry name" value="HH_YbhG-like"/>
</dbReference>
<comment type="subcellular location">
    <subcellularLocation>
        <location evidence="1">Cell envelope</location>
    </subcellularLocation>
</comment>
<dbReference type="AlphaFoldDB" id="A0A9Y2ERL2"/>
<name>A0A9Y2ERL2_9FIRM</name>
<dbReference type="PANTHER" id="PTHR32347">
    <property type="entry name" value="EFFLUX SYSTEM COMPONENT YKNX-RELATED"/>
    <property type="match status" value="1"/>
</dbReference>
<dbReference type="PANTHER" id="PTHR32347:SF23">
    <property type="entry name" value="BLL5650 PROTEIN"/>
    <property type="match status" value="1"/>
</dbReference>
<organism evidence="6 7">
    <name type="scientific">Selenobaculum gibii</name>
    <dbReference type="NCBI Taxonomy" id="3054208"/>
    <lineage>
        <taxon>Bacteria</taxon>
        <taxon>Bacillati</taxon>
        <taxon>Bacillota</taxon>
        <taxon>Negativicutes</taxon>
        <taxon>Selenomonadales</taxon>
        <taxon>Selenomonadaceae</taxon>
        <taxon>Selenobaculum</taxon>
    </lineage>
</organism>
<dbReference type="Gene3D" id="2.40.50.100">
    <property type="match status" value="1"/>
</dbReference>
<protein>
    <submittedName>
        <fullName evidence="6">Efflux RND transporter periplasmic adaptor subunit</fullName>
    </submittedName>
</protein>
<dbReference type="Pfam" id="PF25954">
    <property type="entry name" value="Beta-barrel_RND_2"/>
    <property type="match status" value="1"/>
</dbReference>
<evidence type="ECO:0000256" key="2">
    <source>
        <dbReference type="ARBA" id="ARBA00023054"/>
    </source>
</evidence>
<feature type="transmembrane region" description="Helical" evidence="3">
    <location>
        <begin position="7"/>
        <end position="25"/>
    </location>
</feature>
<dbReference type="Proteomes" id="UP001243623">
    <property type="component" value="Chromosome"/>
</dbReference>
<dbReference type="GO" id="GO:0030313">
    <property type="term" value="C:cell envelope"/>
    <property type="evidence" value="ECO:0007669"/>
    <property type="project" value="UniProtKB-SubCell"/>
</dbReference>
<dbReference type="Gene3D" id="1.10.287.470">
    <property type="entry name" value="Helix hairpin bin"/>
    <property type="match status" value="1"/>
</dbReference>
<keyword evidence="3" id="KW-0472">Membrane</keyword>
<dbReference type="EMBL" id="CP120678">
    <property type="protein sequence ID" value="WIW69933.1"/>
    <property type="molecule type" value="Genomic_DNA"/>
</dbReference>
<keyword evidence="3" id="KW-0812">Transmembrane</keyword>
<dbReference type="Gene3D" id="2.40.30.170">
    <property type="match status" value="1"/>
</dbReference>
<gene>
    <name evidence="6" type="ORF">P3F81_08390</name>
</gene>
<evidence type="ECO:0000313" key="6">
    <source>
        <dbReference type="EMBL" id="WIW69933.1"/>
    </source>
</evidence>
<dbReference type="SUPFAM" id="SSF111369">
    <property type="entry name" value="HlyD-like secretion proteins"/>
    <property type="match status" value="2"/>
</dbReference>
<dbReference type="InterPro" id="IPR050465">
    <property type="entry name" value="UPF0194_transport"/>
</dbReference>
<keyword evidence="7" id="KW-1185">Reference proteome</keyword>
<sequence length="325" mass="36105">MQKKKKVFVSIFLIVLFCIAGYKLYKQQEDALVYTGTVEVTKVDITTKTNGYIDSLQVKEGDTIAKGALAARIDQADSRAQLDRDTLALEKAKVQLMDLEKGARVEEINAATASTAAMESVYQKALADYQRYQELYNGGVVAKQSLDNAKSAYEVAYQNLQAAKENEKLVLAGNRSDVILAQKIEVERLTAVLKASKLNYQDHDVYSPINGVVLTKNFEAGEYVGVGSSLFTLGDLSDCWVKIYIPSTEIGKVKLKEEVKVFVDAYPERIFVGRVKEISEKAEFTPRQSITKNERTNMVFAVKIAVENTEGILKPGMPADVRFND</sequence>
<proteinExistence type="predicted"/>
<dbReference type="InterPro" id="IPR058792">
    <property type="entry name" value="Beta-barrel_RND_2"/>
</dbReference>
<evidence type="ECO:0000256" key="3">
    <source>
        <dbReference type="SAM" id="Phobius"/>
    </source>
</evidence>